<keyword evidence="4" id="KW-0547">Nucleotide-binding</keyword>
<dbReference type="InParanoid" id="A0A068UTF0"/>
<dbReference type="InterPro" id="IPR036397">
    <property type="entry name" value="RNaseH_sf"/>
</dbReference>
<evidence type="ECO:0000256" key="5">
    <source>
        <dbReference type="ARBA" id="ARBA00022801"/>
    </source>
</evidence>
<accession>A0A068UTF0</accession>
<evidence type="ECO:0000256" key="9">
    <source>
        <dbReference type="ARBA" id="ARBA00023014"/>
    </source>
</evidence>
<evidence type="ECO:0000256" key="6">
    <source>
        <dbReference type="ARBA" id="ARBA00022806"/>
    </source>
</evidence>
<keyword evidence="8" id="KW-0408">Iron</keyword>
<dbReference type="EMBL" id="HG739140">
    <property type="protein sequence ID" value="CDP11587.1"/>
    <property type="molecule type" value="Genomic_DNA"/>
</dbReference>
<dbReference type="Proteomes" id="UP000295252">
    <property type="component" value="Chromosome IX"/>
</dbReference>
<protein>
    <recommendedName>
        <fullName evidence="10">DNA replication factor Dna2 N-terminal domain-containing protein</fullName>
    </recommendedName>
</protein>
<keyword evidence="6" id="KW-0347">Helicase</keyword>
<keyword evidence="9" id="KW-0411">Iron-sulfur</keyword>
<reference evidence="12" key="1">
    <citation type="journal article" date="2014" name="Science">
        <title>The coffee genome provides insight into the convergent evolution of caffeine biosynthesis.</title>
        <authorList>
            <person name="Denoeud F."/>
            <person name="Carretero-Paulet L."/>
            <person name="Dereeper A."/>
            <person name="Droc G."/>
            <person name="Guyot R."/>
            <person name="Pietrella M."/>
            <person name="Zheng C."/>
            <person name="Alberti A."/>
            <person name="Anthony F."/>
            <person name="Aprea G."/>
            <person name="Aury J.M."/>
            <person name="Bento P."/>
            <person name="Bernard M."/>
            <person name="Bocs S."/>
            <person name="Campa C."/>
            <person name="Cenci A."/>
            <person name="Combes M.C."/>
            <person name="Crouzillat D."/>
            <person name="Da Silva C."/>
            <person name="Daddiego L."/>
            <person name="De Bellis F."/>
            <person name="Dussert S."/>
            <person name="Garsmeur O."/>
            <person name="Gayraud T."/>
            <person name="Guignon V."/>
            <person name="Jahn K."/>
            <person name="Jamilloux V."/>
            <person name="Joet T."/>
            <person name="Labadie K."/>
            <person name="Lan T."/>
            <person name="Leclercq J."/>
            <person name="Lepelley M."/>
            <person name="Leroy T."/>
            <person name="Li L.T."/>
            <person name="Librado P."/>
            <person name="Lopez L."/>
            <person name="Munoz A."/>
            <person name="Noel B."/>
            <person name="Pallavicini A."/>
            <person name="Perrotta G."/>
            <person name="Poncet V."/>
            <person name="Pot D."/>
            <person name="Priyono X."/>
            <person name="Rigoreau M."/>
            <person name="Rouard M."/>
            <person name="Rozas J."/>
            <person name="Tranchant-Dubreuil C."/>
            <person name="VanBuren R."/>
            <person name="Zhang Q."/>
            <person name="Andrade A.C."/>
            <person name="Argout X."/>
            <person name="Bertrand B."/>
            <person name="de Kochko A."/>
            <person name="Graziosi G."/>
            <person name="Henry R.J."/>
            <person name="Jayarama X."/>
            <person name="Ming R."/>
            <person name="Nagai C."/>
            <person name="Rounsley S."/>
            <person name="Sankoff D."/>
            <person name="Giuliano G."/>
            <person name="Albert V.A."/>
            <person name="Wincker P."/>
            <person name="Lashermes P."/>
        </authorList>
    </citation>
    <scope>NUCLEOTIDE SEQUENCE [LARGE SCALE GENOMIC DNA]</scope>
    <source>
        <strain evidence="12">cv. DH200-94</strain>
    </source>
</reference>
<evidence type="ECO:0000259" key="10">
    <source>
        <dbReference type="Pfam" id="PF08696"/>
    </source>
</evidence>
<dbReference type="Gramene" id="CDP11587">
    <property type="protein sequence ID" value="CDP11587"/>
    <property type="gene ID" value="GSCOC_T00033925001"/>
</dbReference>
<comment type="cofactor">
    <cofactor evidence="1">
        <name>[4Fe-4S] cluster</name>
        <dbReference type="ChEBI" id="CHEBI:49883"/>
    </cofactor>
</comment>
<evidence type="ECO:0000256" key="4">
    <source>
        <dbReference type="ARBA" id="ARBA00022741"/>
    </source>
</evidence>
<evidence type="ECO:0000256" key="2">
    <source>
        <dbReference type="ARBA" id="ARBA00022722"/>
    </source>
</evidence>
<evidence type="ECO:0000313" key="11">
    <source>
        <dbReference type="EMBL" id="CDP11587.1"/>
    </source>
</evidence>
<evidence type="ECO:0000256" key="1">
    <source>
        <dbReference type="ARBA" id="ARBA00001966"/>
    </source>
</evidence>
<dbReference type="GO" id="GO:0046872">
    <property type="term" value="F:metal ion binding"/>
    <property type="evidence" value="ECO:0007669"/>
    <property type="project" value="UniProtKB-KW"/>
</dbReference>
<organism evidence="11 12">
    <name type="scientific">Coffea canephora</name>
    <name type="common">Robusta coffee</name>
    <dbReference type="NCBI Taxonomy" id="49390"/>
    <lineage>
        <taxon>Eukaryota</taxon>
        <taxon>Viridiplantae</taxon>
        <taxon>Streptophyta</taxon>
        <taxon>Embryophyta</taxon>
        <taxon>Tracheophyta</taxon>
        <taxon>Spermatophyta</taxon>
        <taxon>Magnoliopsida</taxon>
        <taxon>eudicotyledons</taxon>
        <taxon>Gunneridae</taxon>
        <taxon>Pentapetalae</taxon>
        <taxon>asterids</taxon>
        <taxon>lamiids</taxon>
        <taxon>Gentianales</taxon>
        <taxon>Rubiaceae</taxon>
        <taxon>Ixoroideae</taxon>
        <taxon>Gardenieae complex</taxon>
        <taxon>Bertiereae - Coffeeae clade</taxon>
        <taxon>Coffeeae</taxon>
        <taxon>Coffea</taxon>
    </lineage>
</organism>
<keyword evidence="5" id="KW-0378">Hydrolase</keyword>
<dbReference type="GO" id="GO:0004523">
    <property type="term" value="F:RNA-DNA hybrid ribonuclease activity"/>
    <property type="evidence" value="ECO:0007669"/>
    <property type="project" value="InterPro"/>
</dbReference>
<feature type="domain" description="DNA replication factor Dna2 N-terminal" evidence="10">
    <location>
        <begin position="101"/>
        <end position="193"/>
    </location>
</feature>
<keyword evidence="12" id="KW-1185">Reference proteome</keyword>
<dbReference type="AlphaFoldDB" id="A0A068UTF0"/>
<evidence type="ECO:0000256" key="7">
    <source>
        <dbReference type="ARBA" id="ARBA00022840"/>
    </source>
</evidence>
<name>A0A068UTF0_COFCA</name>
<dbReference type="GO" id="GO:0003676">
    <property type="term" value="F:nucleic acid binding"/>
    <property type="evidence" value="ECO:0007669"/>
    <property type="project" value="InterPro"/>
</dbReference>
<dbReference type="Pfam" id="PF08696">
    <property type="entry name" value="Dna2"/>
    <property type="match status" value="1"/>
</dbReference>
<evidence type="ECO:0000313" key="12">
    <source>
        <dbReference type="Proteomes" id="UP000295252"/>
    </source>
</evidence>
<dbReference type="GO" id="GO:0005524">
    <property type="term" value="F:ATP binding"/>
    <property type="evidence" value="ECO:0007669"/>
    <property type="project" value="UniProtKB-KW"/>
</dbReference>
<dbReference type="PANTHER" id="PTHR36531:SF6">
    <property type="entry name" value="DNA REPLICATION ATP-DEPENDENT HELICASE_NUCLEASE DNA2"/>
    <property type="match status" value="1"/>
</dbReference>
<keyword evidence="3" id="KW-0479">Metal-binding</keyword>
<dbReference type="InterPro" id="IPR044730">
    <property type="entry name" value="RNase_H-like_dom_plant"/>
</dbReference>
<evidence type="ECO:0000256" key="8">
    <source>
        <dbReference type="ARBA" id="ARBA00023004"/>
    </source>
</evidence>
<dbReference type="GO" id="GO:0004386">
    <property type="term" value="F:helicase activity"/>
    <property type="evidence" value="ECO:0007669"/>
    <property type="project" value="UniProtKB-KW"/>
</dbReference>
<keyword evidence="2" id="KW-0540">Nuclease</keyword>
<dbReference type="InterPro" id="IPR014808">
    <property type="entry name" value="DNA_replication_fac_Dna2_N"/>
</dbReference>
<dbReference type="STRING" id="49390.A0A068UTF0"/>
<dbReference type="InterPro" id="IPR051827">
    <property type="entry name" value="Cas4_exonuclease"/>
</dbReference>
<proteinExistence type="predicted"/>
<keyword evidence="7" id="KW-0067">ATP-binding</keyword>
<dbReference type="Gene3D" id="3.30.420.10">
    <property type="entry name" value="Ribonuclease H-like superfamily/Ribonuclease H"/>
    <property type="match status" value="1"/>
</dbReference>
<sequence>MIRTGKGIVARHWTGEILRAKGVVERKKGEVLMEETLTIRLVLQMVCEAGWRKIAILSDCRMTTDYIKGNNVQDGILATILEDIEDLILDFDYCTISWVPRMCDVNHEKNFLIVHPNILVSGTRVAASFSCSRRTILDERLKSNAYATAALDGTLLYQIFQAGLISESLSREFLEQYTTIVFQKNLDTFYACGGRNFYCYIDICNFYCYIAFL</sequence>
<dbReference type="CDD" id="cd06222">
    <property type="entry name" value="RNase_H_like"/>
    <property type="match status" value="1"/>
</dbReference>
<evidence type="ECO:0000256" key="3">
    <source>
        <dbReference type="ARBA" id="ARBA00022723"/>
    </source>
</evidence>
<dbReference type="PANTHER" id="PTHR36531">
    <property type="entry name" value="CRISPR-ASSOCIATED EXONUCLEASE CAS4"/>
    <property type="match status" value="1"/>
</dbReference>
<gene>
    <name evidence="11" type="ORF">GSCOC_T00033925001</name>
</gene>
<dbReference type="GO" id="GO:0051536">
    <property type="term" value="F:iron-sulfur cluster binding"/>
    <property type="evidence" value="ECO:0007669"/>
    <property type="project" value="UniProtKB-KW"/>
</dbReference>